<evidence type="ECO:0000256" key="3">
    <source>
        <dbReference type="ARBA" id="ARBA00022989"/>
    </source>
</evidence>
<dbReference type="PANTHER" id="PTHR26451:SF984">
    <property type="entry name" value="ODORANT RECEPTOR 131-2"/>
    <property type="match status" value="1"/>
</dbReference>
<dbReference type="GO" id="GO:0016020">
    <property type="term" value="C:membrane"/>
    <property type="evidence" value="ECO:0000318"/>
    <property type="project" value="GO_Central"/>
</dbReference>
<dbReference type="InterPro" id="IPR017452">
    <property type="entry name" value="GPCR_Rhodpsn_7TM"/>
</dbReference>
<protein>
    <submittedName>
        <fullName evidence="7">Odorant receptor 131-2</fullName>
    </submittedName>
</protein>
<keyword evidence="4" id="KW-0472">Membrane</keyword>
<dbReference type="Proteomes" id="UP000186698">
    <property type="component" value="Chromosome 2S"/>
</dbReference>
<dbReference type="GO" id="GO:0005549">
    <property type="term" value="F:odorant binding"/>
    <property type="evidence" value="ECO:0000318"/>
    <property type="project" value="GO_Central"/>
</dbReference>
<dbReference type="InterPro" id="IPR052921">
    <property type="entry name" value="GPCR1_Superfamily_Member"/>
</dbReference>
<keyword evidence="7" id="KW-0675">Receptor</keyword>
<reference evidence="7" key="2">
    <citation type="submission" date="2025-08" db="UniProtKB">
        <authorList>
            <consortium name="RefSeq"/>
        </authorList>
    </citation>
    <scope>IDENTIFICATION</scope>
    <source>
        <strain evidence="7">J_2021</strain>
        <tissue evidence="7">Erythrocytes</tissue>
    </source>
</reference>
<keyword evidence="3" id="KW-1133">Transmembrane helix</keyword>
<keyword evidence="2" id="KW-0812">Transmembrane</keyword>
<dbReference type="FunFam" id="1.20.1070.10:FF:000096">
    <property type="entry name" value="Odorant receptor 131-2"/>
    <property type="match status" value="1"/>
</dbReference>
<evidence type="ECO:0000313" key="6">
    <source>
        <dbReference type="Proteomes" id="UP000186698"/>
    </source>
</evidence>
<proteinExistence type="predicted"/>
<sequence length="304" mass="34778">MENLISLNVSTSLFPYTNTPETAIVLLTLIIFILLCFCVFLFFMTAILRVFFTTPHVRENVHYILFIHMLITDTLYLFCSIFIFISAIYMIYMPVPICFAVIILASASFVVTPFNLALMSLERYSAICYPLRHKELCTEQRCNMAMLGMWGVGVVPVIVEYITMSYMAGKNSVFDNIVCVPPAMFAISSTIQNTMQTIKFFLSLGTVGVVILFTYIKVMLVAFKLGSRSSSAFKAGKTVLLHAFQLLLCMGSFTYTVTETYLVQYFVFLPIFNFFFLMCLPRFISPVIYGMRDEVFHKGIRRFF</sequence>
<dbReference type="RefSeq" id="XP_018104248.2">
    <property type="nucleotide sequence ID" value="XM_018248759.2"/>
</dbReference>
<reference evidence="6" key="1">
    <citation type="submission" date="2024-06" db="UniProtKB">
        <authorList>
            <consortium name="RefSeq"/>
        </authorList>
    </citation>
    <scope>NUCLEOTIDE SEQUENCE [LARGE SCALE GENOMIC DNA]</scope>
    <source>
        <strain evidence="6">J_2021</strain>
    </source>
</reference>
<dbReference type="KEGG" id="xla:108709151"/>
<dbReference type="OMA" id="IVEYITM"/>
<dbReference type="OrthoDB" id="8856247at2759"/>
<dbReference type="Gene3D" id="1.20.1070.10">
    <property type="entry name" value="Rhodopsin 7-helix transmembrane proteins"/>
    <property type="match status" value="1"/>
</dbReference>
<dbReference type="InterPro" id="IPR000276">
    <property type="entry name" value="GPCR_Rhodpsn"/>
</dbReference>
<keyword evidence="6" id="KW-1185">Reference proteome</keyword>
<comment type="subcellular location">
    <subcellularLocation>
        <location evidence="1">Membrane</location>
    </subcellularLocation>
</comment>
<dbReference type="GO" id="GO:0050911">
    <property type="term" value="P:detection of chemical stimulus involved in sensory perception of smell"/>
    <property type="evidence" value="ECO:0000318"/>
    <property type="project" value="GO_Central"/>
</dbReference>
<dbReference type="CDD" id="cd00637">
    <property type="entry name" value="7tm_classA_rhodopsin-like"/>
    <property type="match status" value="1"/>
</dbReference>
<evidence type="ECO:0000256" key="1">
    <source>
        <dbReference type="ARBA" id="ARBA00004370"/>
    </source>
</evidence>
<evidence type="ECO:0000256" key="4">
    <source>
        <dbReference type="ARBA" id="ARBA00023136"/>
    </source>
</evidence>
<accession>A0A1L8HBC9</accession>
<dbReference type="GO" id="GO:0004984">
    <property type="term" value="F:olfactory receptor activity"/>
    <property type="evidence" value="ECO:0000318"/>
    <property type="project" value="GO_Central"/>
</dbReference>
<dbReference type="Pfam" id="PF00001">
    <property type="entry name" value="7tm_1"/>
    <property type="match status" value="1"/>
</dbReference>
<dbReference type="PANTHER" id="PTHR26451">
    <property type="entry name" value="G_PROTEIN_RECEP_F1_2 DOMAIN-CONTAINING PROTEIN"/>
    <property type="match status" value="1"/>
</dbReference>
<dbReference type="PROSITE" id="PS50262">
    <property type="entry name" value="G_PROTEIN_RECEP_F1_2"/>
    <property type="match status" value="1"/>
</dbReference>
<dbReference type="PaxDb" id="8355-A0A1L8HBC9"/>
<evidence type="ECO:0000259" key="5">
    <source>
        <dbReference type="PROSITE" id="PS50262"/>
    </source>
</evidence>
<evidence type="ECO:0000256" key="2">
    <source>
        <dbReference type="ARBA" id="ARBA00022692"/>
    </source>
</evidence>
<dbReference type="GeneID" id="108709151"/>
<dbReference type="AlphaFoldDB" id="A0A1L8HBC9"/>
<name>A0A1L8HBC9_XENLA</name>
<organism evidence="6 7">
    <name type="scientific">Xenopus laevis</name>
    <name type="common">African clawed frog</name>
    <dbReference type="NCBI Taxonomy" id="8355"/>
    <lineage>
        <taxon>Eukaryota</taxon>
        <taxon>Metazoa</taxon>
        <taxon>Chordata</taxon>
        <taxon>Craniata</taxon>
        <taxon>Vertebrata</taxon>
        <taxon>Euteleostomi</taxon>
        <taxon>Amphibia</taxon>
        <taxon>Batrachia</taxon>
        <taxon>Anura</taxon>
        <taxon>Pipoidea</taxon>
        <taxon>Pipidae</taxon>
        <taxon>Xenopodinae</taxon>
        <taxon>Xenopus</taxon>
        <taxon>Xenopus</taxon>
    </lineage>
</organism>
<feature type="domain" description="G-protein coupled receptors family 1 profile" evidence="5">
    <location>
        <begin position="43"/>
        <end position="289"/>
    </location>
</feature>
<dbReference type="SUPFAM" id="SSF81321">
    <property type="entry name" value="Family A G protein-coupled receptor-like"/>
    <property type="match status" value="1"/>
</dbReference>
<evidence type="ECO:0000313" key="7">
    <source>
        <dbReference type="RefSeq" id="XP_018104248.2"/>
    </source>
</evidence>
<gene>
    <name evidence="7" type="primary">LOC108709151</name>
</gene>
<dbReference type="GO" id="GO:0004930">
    <property type="term" value="F:G protein-coupled receptor activity"/>
    <property type="evidence" value="ECO:0007669"/>
    <property type="project" value="InterPro"/>
</dbReference>